<dbReference type="AlphaFoldDB" id="A0A4S9T622"/>
<protein>
    <submittedName>
        <fullName evidence="2">Uncharacterized protein</fullName>
    </submittedName>
</protein>
<keyword evidence="1" id="KW-0472">Membrane</keyword>
<keyword evidence="1" id="KW-0812">Transmembrane</keyword>
<feature type="transmembrane region" description="Helical" evidence="1">
    <location>
        <begin position="225"/>
        <end position="248"/>
    </location>
</feature>
<dbReference type="Proteomes" id="UP000308005">
    <property type="component" value="Unassembled WGS sequence"/>
</dbReference>
<proteinExistence type="predicted"/>
<comment type="caution">
    <text evidence="2">The sequence shown here is derived from an EMBL/GenBank/DDBJ whole genome shotgun (WGS) entry which is preliminary data.</text>
</comment>
<evidence type="ECO:0000313" key="3">
    <source>
        <dbReference type="Proteomes" id="UP000308005"/>
    </source>
</evidence>
<reference evidence="2 3" key="1">
    <citation type="submission" date="2018-10" db="EMBL/GenBank/DDBJ databases">
        <title>Fifty Aureobasidium pullulans genomes reveal a recombining polyextremotolerant generalist.</title>
        <authorList>
            <person name="Gostincar C."/>
            <person name="Turk M."/>
            <person name="Zajc J."/>
            <person name="Gunde-Cimerman N."/>
        </authorList>
    </citation>
    <scope>NUCLEOTIDE SEQUENCE [LARGE SCALE GENOMIC DNA]</scope>
    <source>
        <strain evidence="2 3">EXF-3863</strain>
    </source>
</reference>
<evidence type="ECO:0000313" key="2">
    <source>
        <dbReference type="EMBL" id="THZ19107.1"/>
    </source>
</evidence>
<gene>
    <name evidence="2" type="ORF">D6C91_05240</name>
</gene>
<keyword evidence="1" id="KW-1133">Transmembrane helix</keyword>
<dbReference type="EMBL" id="QZBM01000221">
    <property type="protein sequence ID" value="THZ19107.1"/>
    <property type="molecule type" value="Genomic_DNA"/>
</dbReference>
<feature type="transmembrane region" description="Helical" evidence="1">
    <location>
        <begin position="186"/>
        <end position="213"/>
    </location>
</feature>
<evidence type="ECO:0000256" key="1">
    <source>
        <dbReference type="SAM" id="Phobius"/>
    </source>
</evidence>
<sequence>MILVRRYTRVRISGPRSQPKLTEHNRTKNTTIIQQRLGEGKYDWANDKSRSRPPCRFEINNCTFSSSRIFLASTGLLQIYPVFSSHFLLEHTAGSDIYNNTRATTSIEAAILSESDISLYLQSFEQHPNHKMAIRPVTRSPLLLITLSICLALPILAVSSHILSVYRDEHASNPWWLPIWHAHFDTRGLIAITVTSCIIFALDLVSIGLVIAGNKTGNKSKNVKWIVVTSMLATTIAALVAIIMPAIANAAAPSRSDTVQTWTCRWKNAVGAPENFGALCHESQFTSYAPIPLFIIHLLLLVQSVQDAVATPQPEQTFDEELVIITKSVDVATTASNDSPRMDGKEVRL</sequence>
<accession>A0A4S9T622</accession>
<feature type="transmembrane region" description="Helical" evidence="1">
    <location>
        <begin position="142"/>
        <end position="166"/>
    </location>
</feature>
<name>A0A4S9T622_AURPU</name>
<organism evidence="2 3">
    <name type="scientific">Aureobasidium pullulans</name>
    <name type="common">Black yeast</name>
    <name type="synonym">Pullularia pullulans</name>
    <dbReference type="NCBI Taxonomy" id="5580"/>
    <lineage>
        <taxon>Eukaryota</taxon>
        <taxon>Fungi</taxon>
        <taxon>Dikarya</taxon>
        <taxon>Ascomycota</taxon>
        <taxon>Pezizomycotina</taxon>
        <taxon>Dothideomycetes</taxon>
        <taxon>Dothideomycetidae</taxon>
        <taxon>Dothideales</taxon>
        <taxon>Saccotheciaceae</taxon>
        <taxon>Aureobasidium</taxon>
    </lineage>
</organism>